<accession>A0A090QSK8</accession>
<sequence>MAIAKQGGMRALLSGSQHVVVKRGERREGGVPEGDYGFTVWTM</sequence>
<evidence type="ECO:0000313" key="1">
    <source>
        <dbReference type="EMBL" id="GAL04819.1"/>
    </source>
</evidence>
<dbReference type="EMBL" id="BBMN01000005">
    <property type="protein sequence ID" value="GAL04819.1"/>
    <property type="molecule type" value="Genomic_DNA"/>
</dbReference>
<evidence type="ECO:0000313" key="2">
    <source>
        <dbReference type="Proteomes" id="UP000029227"/>
    </source>
</evidence>
<dbReference type="Proteomes" id="UP000029227">
    <property type="component" value="Unassembled WGS sequence"/>
</dbReference>
<protein>
    <submittedName>
        <fullName evidence="1">Uncharacterized protein</fullName>
    </submittedName>
</protein>
<gene>
    <name evidence="1" type="ORF">JCM19237_4185</name>
</gene>
<name>A0A090QSK8_9GAMM</name>
<proteinExistence type="predicted"/>
<dbReference type="AlphaFoldDB" id="A0A090QSK8"/>
<organism evidence="1 2">
    <name type="scientific">Photobacterium aphoticum</name>
    <dbReference type="NCBI Taxonomy" id="754436"/>
    <lineage>
        <taxon>Bacteria</taxon>
        <taxon>Pseudomonadati</taxon>
        <taxon>Pseudomonadota</taxon>
        <taxon>Gammaproteobacteria</taxon>
        <taxon>Vibrionales</taxon>
        <taxon>Vibrionaceae</taxon>
        <taxon>Photobacterium</taxon>
    </lineage>
</organism>
<comment type="caution">
    <text evidence="1">The sequence shown here is derived from an EMBL/GenBank/DDBJ whole genome shotgun (WGS) entry which is preliminary data.</text>
</comment>
<reference evidence="1 2" key="1">
    <citation type="journal article" date="2014" name="Genome Announc.">
        <title>Draft Genome Sequences of Two Vibrionaceae Species, Vibrio ponticus C121 and Photobacterium aphoticum C119, Isolated as Coral Reef Microbiota.</title>
        <authorList>
            <person name="Al-saari N."/>
            <person name="Meirelles P.M."/>
            <person name="Mino S."/>
            <person name="Suda W."/>
            <person name="Oshima K."/>
            <person name="Hattori M."/>
            <person name="Ohkuma M."/>
            <person name="Thompson F.L."/>
            <person name="Gomez-Gil B."/>
            <person name="Sawabe T."/>
            <person name="Sawabe T."/>
        </authorList>
    </citation>
    <scope>NUCLEOTIDE SEQUENCE [LARGE SCALE GENOMIC DNA]</scope>
    <source>
        <strain evidence="1 2">JCM 19237</strain>
    </source>
</reference>